<evidence type="ECO:0000256" key="1">
    <source>
        <dbReference type="SAM" id="MobiDB-lite"/>
    </source>
</evidence>
<feature type="compositionally biased region" description="Low complexity" evidence="1">
    <location>
        <begin position="331"/>
        <end position="346"/>
    </location>
</feature>
<feature type="domain" description="Alpha/beta-hydrolase catalytic" evidence="2">
    <location>
        <begin position="213"/>
        <end position="330"/>
    </location>
</feature>
<dbReference type="Pfam" id="PF15420">
    <property type="entry name" value="Abhydrolase_9_N"/>
    <property type="match status" value="1"/>
</dbReference>
<feature type="region of interest" description="Disordered" evidence="1">
    <location>
        <begin position="96"/>
        <end position="117"/>
    </location>
</feature>
<feature type="region of interest" description="Disordered" evidence="1">
    <location>
        <begin position="330"/>
        <end position="362"/>
    </location>
</feature>
<feature type="domain" description="Alpha/beta-hydrolase catalytic" evidence="2">
    <location>
        <begin position="71"/>
        <end position="103"/>
    </location>
</feature>
<feature type="compositionally biased region" description="Basic and acidic residues" evidence="1">
    <location>
        <begin position="96"/>
        <end position="108"/>
    </location>
</feature>
<evidence type="ECO:0000259" key="2">
    <source>
        <dbReference type="Pfam" id="PF10081"/>
    </source>
</evidence>
<protein>
    <recommendedName>
        <fullName evidence="6">Periplasmic binding protein</fullName>
    </recommendedName>
</protein>
<keyword evidence="5" id="KW-1185">Reference proteome</keyword>
<feature type="domain" description="Alpha/beta-hydrolase N-terminal" evidence="3">
    <location>
        <begin position="9"/>
        <end position="54"/>
    </location>
</feature>
<proteinExistence type="predicted"/>
<evidence type="ECO:0000313" key="4">
    <source>
        <dbReference type="EMBL" id="GMA37597.1"/>
    </source>
</evidence>
<dbReference type="Proteomes" id="UP001157125">
    <property type="component" value="Unassembled WGS sequence"/>
</dbReference>
<sequence length="362" mass="39482">MLSLLLTGLYGQRNNQYDPAYSQPSSALRSGSPESLVAWEDLGQAGVKIVASGPTAEEISSITDVEAIEPIRVYVGINAADTPEARADLAVQELERTGAADRDQAPGRRDHRVGLARSRGHRRIRVPPRWRHRTRHSAVRRDAEPRVRVAHPGPGAHGDPRGLRRHLRVVERTARGPPPPGSRSTGCPLAPTDSTTRSTRSTIFSPAPKEQSWRARPAFSNVWKQATFGRDAGSPMYKPVVDDGISVRFAEQRGDFDSPAGEWAEPRIGYLQHGNDPIVWIGPSVIWSKPDWLTDGERSPMLSDDMVWIPGVTAFQGVIDLILSQGVPEGRATSTATLRSTASKRSPATQGSPTTRETASPR</sequence>
<gene>
    <name evidence="4" type="ORF">GCM10025876_38010</name>
</gene>
<dbReference type="Pfam" id="PF10081">
    <property type="entry name" value="Abhydrolase_9"/>
    <property type="match status" value="2"/>
</dbReference>
<feature type="region of interest" description="Disordered" evidence="1">
    <location>
        <begin position="130"/>
        <end position="211"/>
    </location>
</feature>
<evidence type="ECO:0008006" key="6">
    <source>
        <dbReference type="Google" id="ProtNLM"/>
    </source>
</evidence>
<name>A0ABQ6ILI7_9MICO</name>
<dbReference type="InterPro" id="IPR027788">
    <property type="entry name" value="Alpha/beta-hydrolase_N_dom"/>
</dbReference>
<dbReference type="EMBL" id="BSUN01000001">
    <property type="protein sequence ID" value="GMA37597.1"/>
    <property type="molecule type" value="Genomic_DNA"/>
</dbReference>
<reference evidence="5" key="1">
    <citation type="journal article" date="2019" name="Int. J. Syst. Evol. Microbiol.">
        <title>The Global Catalogue of Microorganisms (GCM) 10K type strain sequencing project: providing services to taxonomists for standard genome sequencing and annotation.</title>
        <authorList>
            <consortium name="The Broad Institute Genomics Platform"/>
            <consortium name="The Broad Institute Genome Sequencing Center for Infectious Disease"/>
            <person name="Wu L."/>
            <person name="Ma J."/>
        </authorList>
    </citation>
    <scope>NUCLEOTIDE SEQUENCE [LARGE SCALE GENOMIC DNA]</scope>
    <source>
        <strain evidence="5">NBRC 112299</strain>
    </source>
</reference>
<accession>A0ABQ6ILI7</accession>
<dbReference type="InterPro" id="IPR027787">
    <property type="entry name" value="Alpha/beta-hydrolase_catalytic"/>
</dbReference>
<feature type="compositionally biased region" description="Basic and acidic residues" evidence="1">
    <location>
        <begin position="158"/>
        <end position="174"/>
    </location>
</feature>
<evidence type="ECO:0000259" key="3">
    <source>
        <dbReference type="Pfam" id="PF15420"/>
    </source>
</evidence>
<feature type="compositionally biased region" description="Polar residues" evidence="1">
    <location>
        <begin position="347"/>
        <end position="362"/>
    </location>
</feature>
<organism evidence="4 5">
    <name type="scientific">Demequina litorisediminis</name>
    <dbReference type="NCBI Taxonomy" id="1849022"/>
    <lineage>
        <taxon>Bacteria</taxon>
        <taxon>Bacillati</taxon>
        <taxon>Actinomycetota</taxon>
        <taxon>Actinomycetes</taxon>
        <taxon>Micrococcales</taxon>
        <taxon>Demequinaceae</taxon>
        <taxon>Demequina</taxon>
    </lineage>
</organism>
<comment type="caution">
    <text evidence="4">The sequence shown here is derived from an EMBL/GenBank/DDBJ whole genome shotgun (WGS) entry which is preliminary data.</text>
</comment>
<evidence type="ECO:0000313" key="5">
    <source>
        <dbReference type="Proteomes" id="UP001157125"/>
    </source>
</evidence>
<feature type="compositionally biased region" description="Low complexity" evidence="1">
    <location>
        <begin position="192"/>
        <end position="202"/>
    </location>
</feature>